<evidence type="ECO:0000313" key="2">
    <source>
        <dbReference type="EMBL" id="KAB1656906.1"/>
    </source>
</evidence>
<dbReference type="InterPro" id="IPR041581">
    <property type="entry name" value="Glyoxalase_6"/>
</dbReference>
<comment type="caution">
    <text evidence="2">The sequence shown here is derived from an EMBL/GenBank/DDBJ whole genome shotgun (WGS) entry which is preliminary data.</text>
</comment>
<dbReference type="SUPFAM" id="SSF54593">
    <property type="entry name" value="Glyoxalase/Bleomycin resistance protein/Dihydroxybiphenyl dioxygenase"/>
    <property type="match status" value="1"/>
</dbReference>
<dbReference type="AlphaFoldDB" id="A0A7J5BTT6"/>
<proteinExistence type="predicted"/>
<feature type="domain" description="Glyoxalase-like" evidence="1">
    <location>
        <begin position="1"/>
        <end position="107"/>
    </location>
</feature>
<dbReference type="Proteomes" id="UP000467240">
    <property type="component" value="Unassembled WGS sequence"/>
</dbReference>
<accession>A0A7J5BTT6</accession>
<dbReference type="PANTHER" id="PTHR35908">
    <property type="entry name" value="HYPOTHETICAL FUSION PROTEIN"/>
    <property type="match status" value="1"/>
</dbReference>
<dbReference type="Gene3D" id="3.10.180.10">
    <property type="entry name" value="2,3-Dihydroxybiphenyl 1,2-Dioxygenase, domain 1"/>
    <property type="match status" value="1"/>
</dbReference>
<reference evidence="2 3" key="1">
    <citation type="submission" date="2019-09" db="EMBL/GenBank/DDBJ databases">
        <title>Phylogeny of genus Pseudoclavibacter and closely related genus.</title>
        <authorList>
            <person name="Li Y."/>
        </authorList>
    </citation>
    <scope>NUCLEOTIDE SEQUENCE [LARGE SCALE GENOMIC DNA]</scope>
    <source>
        <strain evidence="2 3">DSM 23821</strain>
    </source>
</reference>
<name>A0A7J5BTT6_9MICO</name>
<gene>
    <name evidence="2" type="ORF">F8O01_09320</name>
</gene>
<evidence type="ECO:0000313" key="3">
    <source>
        <dbReference type="Proteomes" id="UP000467240"/>
    </source>
</evidence>
<evidence type="ECO:0000259" key="1">
    <source>
        <dbReference type="Pfam" id="PF18029"/>
    </source>
</evidence>
<dbReference type="Pfam" id="PF18029">
    <property type="entry name" value="Glyoxalase_6"/>
    <property type="match status" value="1"/>
</dbReference>
<organism evidence="2 3">
    <name type="scientific">Pseudoclavibacter chungangensis</name>
    <dbReference type="NCBI Taxonomy" id="587635"/>
    <lineage>
        <taxon>Bacteria</taxon>
        <taxon>Bacillati</taxon>
        <taxon>Actinomycetota</taxon>
        <taxon>Actinomycetes</taxon>
        <taxon>Micrococcales</taxon>
        <taxon>Microbacteriaceae</taxon>
        <taxon>Pseudoclavibacter</taxon>
    </lineage>
</organism>
<dbReference type="InterPro" id="IPR029068">
    <property type="entry name" value="Glyas_Bleomycin-R_OHBP_Dase"/>
</dbReference>
<sequence>MITLDCAETRPLATFYSVVLDWEIVHLDDEYGMLAGPSHRLGVGRIDDYVAPEWPDHGRKAFHFDLAAQDVEVAAARCVELGATRAEPQPGDTWVVLLDPAGHPFCVSDASAW</sequence>
<dbReference type="EMBL" id="WBJZ01000010">
    <property type="protein sequence ID" value="KAB1656906.1"/>
    <property type="molecule type" value="Genomic_DNA"/>
</dbReference>
<keyword evidence="3" id="KW-1185">Reference proteome</keyword>
<protein>
    <submittedName>
        <fullName evidence="2">VOC family protein</fullName>
    </submittedName>
</protein>
<dbReference type="PANTHER" id="PTHR35908:SF1">
    <property type="entry name" value="CONSERVED PROTEIN"/>
    <property type="match status" value="1"/>
</dbReference>
<dbReference type="OrthoDB" id="1645442at2"/>